<evidence type="ECO:0000313" key="2">
    <source>
        <dbReference type="EMBL" id="MDK6868725.1"/>
    </source>
</evidence>
<name>A0AAW6XPS2_9LACO</name>
<comment type="caution">
    <text evidence="2">The sequence shown here is derived from an EMBL/GenBank/DDBJ whole genome shotgun (WGS) entry which is preliminary data.</text>
</comment>
<dbReference type="RefSeq" id="WP_231589400.1">
    <property type="nucleotide sequence ID" value="NZ_JASOXB010000001.1"/>
</dbReference>
<feature type="domain" description="FMN-binding" evidence="1">
    <location>
        <begin position="5"/>
        <end position="31"/>
    </location>
</feature>
<dbReference type="GO" id="GO:0016020">
    <property type="term" value="C:membrane"/>
    <property type="evidence" value="ECO:0007669"/>
    <property type="project" value="InterPro"/>
</dbReference>
<gene>
    <name evidence="2" type="ORF">QP354_06550</name>
</gene>
<dbReference type="Proteomes" id="UP001232113">
    <property type="component" value="Unassembled WGS sequence"/>
</dbReference>
<dbReference type="Gene3D" id="3.90.1010.20">
    <property type="match status" value="1"/>
</dbReference>
<dbReference type="AlphaFoldDB" id="A0AAW6XPS2"/>
<organism evidence="2 3">
    <name type="scientific">Lactobacillus paragasseri</name>
    <dbReference type="NCBI Taxonomy" id="2107999"/>
    <lineage>
        <taxon>Bacteria</taxon>
        <taxon>Bacillati</taxon>
        <taxon>Bacillota</taxon>
        <taxon>Bacilli</taxon>
        <taxon>Lactobacillales</taxon>
        <taxon>Lactobacillaceae</taxon>
        <taxon>Lactobacillus</taxon>
    </lineage>
</organism>
<evidence type="ECO:0000313" key="3">
    <source>
        <dbReference type="Proteomes" id="UP001232113"/>
    </source>
</evidence>
<accession>A0AAW6XPS2</accession>
<dbReference type="Pfam" id="PF04205">
    <property type="entry name" value="FMN_bind"/>
    <property type="match status" value="1"/>
</dbReference>
<proteinExistence type="predicted"/>
<evidence type="ECO:0000259" key="1">
    <source>
        <dbReference type="Pfam" id="PF04205"/>
    </source>
</evidence>
<dbReference type="EMBL" id="JASOLY010000010">
    <property type="protein sequence ID" value="MDK6868725.1"/>
    <property type="molecule type" value="Genomic_DNA"/>
</dbReference>
<reference evidence="2" key="1">
    <citation type="submission" date="2023-05" db="EMBL/GenBank/DDBJ databases">
        <title>Cataloging the Phylogenetic Diversity of Human Bladder Bacteria.</title>
        <authorList>
            <person name="Du J."/>
        </authorList>
    </citation>
    <scope>NUCLEOTIDE SEQUENCE</scope>
    <source>
        <strain evidence="2">UMB6975B</strain>
    </source>
</reference>
<protein>
    <submittedName>
        <fullName evidence="2">FMN-binding protein</fullName>
    </submittedName>
</protein>
<sequence length="35" mass="3732">MVKENTPDVNAVSGAFATSRAISEAVRKALKNVKE</sequence>
<dbReference type="InterPro" id="IPR007329">
    <property type="entry name" value="FMN-bd"/>
</dbReference>
<dbReference type="GO" id="GO:0010181">
    <property type="term" value="F:FMN binding"/>
    <property type="evidence" value="ECO:0007669"/>
    <property type="project" value="InterPro"/>
</dbReference>